<keyword evidence="7" id="KW-0175">Coiled coil</keyword>
<name>A0ABV9Q4G5_9BACL</name>
<dbReference type="NCBIfam" id="NF002139">
    <property type="entry name" value="PRK00977.1-3"/>
    <property type="match status" value="1"/>
</dbReference>
<evidence type="ECO:0000256" key="4">
    <source>
        <dbReference type="ARBA" id="ARBA00022801"/>
    </source>
</evidence>
<keyword evidence="5 6" id="KW-0269">Exonuclease</keyword>
<keyword evidence="3 6" id="KW-0540">Nuclease</keyword>
<dbReference type="Pfam" id="PF02609">
    <property type="entry name" value="Exonuc_VII_S"/>
    <property type="match status" value="1"/>
</dbReference>
<organism evidence="8 9">
    <name type="scientific">Effusibacillus consociatus</name>
    <dbReference type="NCBI Taxonomy" id="1117041"/>
    <lineage>
        <taxon>Bacteria</taxon>
        <taxon>Bacillati</taxon>
        <taxon>Bacillota</taxon>
        <taxon>Bacilli</taxon>
        <taxon>Bacillales</taxon>
        <taxon>Alicyclobacillaceae</taxon>
        <taxon>Effusibacillus</taxon>
    </lineage>
</organism>
<dbReference type="SUPFAM" id="SSF116842">
    <property type="entry name" value="XseB-like"/>
    <property type="match status" value="1"/>
</dbReference>
<keyword evidence="2 6" id="KW-0963">Cytoplasm</keyword>
<dbReference type="PANTHER" id="PTHR34137:SF1">
    <property type="entry name" value="EXODEOXYRIBONUCLEASE 7 SMALL SUBUNIT"/>
    <property type="match status" value="1"/>
</dbReference>
<comment type="subunit">
    <text evidence="6">Heterooligomer composed of large and small subunits.</text>
</comment>
<evidence type="ECO:0000313" key="9">
    <source>
        <dbReference type="Proteomes" id="UP001596002"/>
    </source>
</evidence>
<dbReference type="HAMAP" id="MF_00337">
    <property type="entry name" value="Exonuc_7_S"/>
    <property type="match status" value="1"/>
</dbReference>
<protein>
    <recommendedName>
        <fullName evidence="6">Exodeoxyribonuclease 7 small subunit</fullName>
        <ecNumber evidence="6">3.1.11.6</ecNumber>
    </recommendedName>
    <alternativeName>
        <fullName evidence="6">Exodeoxyribonuclease VII small subunit</fullName>
        <shortName evidence="6">Exonuclease VII small subunit</shortName>
    </alternativeName>
</protein>
<evidence type="ECO:0000256" key="7">
    <source>
        <dbReference type="SAM" id="Coils"/>
    </source>
</evidence>
<comment type="similarity">
    <text evidence="1 6">Belongs to the XseB family.</text>
</comment>
<comment type="caution">
    <text evidence="8">The sequence shown here is derived from an EMBL/GenBank/DDBJ whole genome shotgun (WGS) entry which is preliminary data.</text>
</comment>
<dbReference type="PANTHER" id="PTHR34137">
    <property type="entry name" value="EXODEOXYRIBONUCLEASE 7 SMALL SUBUNIT"/>
    <property type="match status" value="1"/>
</dbReference>
<evidence type="ECO:0000256" key="6">
    <source>
        <dbReference type="HAMAP-Rule" id="MF_00337"/>
    </source>
</evidence>
<dbReference type="Gene3D" id="1.10.287.1040">
    <property type="entry name" value="Exonuclease VII, small subunit"/>
    <property type="match status" value="1"/>
</dbReference>
<feature type="coiled-coil region" evidence="7">
    <location>
        <begin position="54"/>
        <end position="81"/>
    </location>
</feature>
<evidence type="ECO:0000313" key="8">
    <source>
        <dbReference type="EMBL" id="MFC4769159.1"/>
    </source>
</evidence>
<gene>
    <name evidence="6 8" type="primary">xseB</name>
    <name evidence="8" type="ORF">ACFO8Q_17650</name>
</gene>
<evidence type="ECO:0000256" key="1">
    <source>
        <dbReference type="ARBA" id="ARBA00009998"/>
    </source>
</evidence>
<sequence>MTNKKTNVQPDQTVEELSFEDALQGLEKIVRELEAGEIPLEQAIASFQEGMKLAKICREKLDQAEQKIEMLVADAAGLTKKPFIPEE</sequence>
<keyword evidence="4 6" id="KW-0378">Hydrolase</keyword>
<reference evidence="9" key="1">
    <citation type="journal article" date="2019" name="Int. J. Syst. Evol. Microbiol.">
        <title>The Global Catalogue of Microorganisms (GCM) 10K type strain sequencing project: providing services to taxonomists for standard genome sequencing and annotation.</title>
        <authorList>
            <consortium name="The Broad Institute Genomics Platform"/>
            <consortium name="The Broad Institute Genome Sequencing Center for Infectious Disease"/>
            <person name="Wu L."/>
            <person name="Ma J."/>
        </authorList>
    </citation>
    <scope>NUCLEOTIDE SEQUENCE [LARGE SCALE GENOMIC DNA]</scope>
    <source>
        <strain evidence="9">WYCCWR 12678</strain>
    </source>
</reference>
<evidence type="ECO:0000256" key="2">
    <source>
        <dbReference type="ARBA" id="ARBA00022490"/>
    </source>
</evidence>
<evidence type="ECO:0000256" key="5">
    <source>
        <dbReference type="ARBA" id="ARBA00022839"/>
    </source>
</evidence>
<dbReference type="NCBIfam" id="NF002140">
    <property type="entry name" value="PRK00977.1-4"/>
    <property type="match status" value="1"/>
</dbReference>
<keyword evidence="9" id="KW-1185">Reference proteome</keyword>
<proteinExistence type="inferred from homology"/>
<comment type="function">
    <text evidence="6">Bidirectionally degrades single-stranded DNA into large acid-insoluble oligonucleotides, which are then degraded further into small acid-soluble oligonucleotides.</text>
</comment>
<dbReference type="EC" id="3.1.11.6" evidence="6"/>
<dbReference type="InterPro" id="IPR003761">
    <property type="entry name" value="Exonuc_VII_S"/>
</dbReference>
<dbReference type="EMBL" id="JBHSHC010000119">
    <property type="protein sequence ID" value="MFC4769159.1"/>
    <property type="molecule type" value="Genomic_DNA"/>
</dbReference>
<dbReference type="GO" id="GO:0008855">
    <property type="term" value="F:exodeoxyribonuclease VII activity"/>
    <property type="evidence" value="ECO:0007669"/>
    <property type="project" value="UniProtKB-EC"/>
</dbReference>
<dbReference type="Proteomes" id="UP001596002">
    <property type="component" value="Unassembled WGS sequence"/>
</dbReference>
<dbReference type="RefSeq" id="WP_380027359.1">
    <property type="nucleotide sequence ID" value="NZ_JBHSHC010000119.1"/>
</dbReference>
<accession>A0ABV9Q4G5</accession>
<comment type="subcellular location">
    <subcellularLocation>
        <location evidence="6">Cytoplasm</location>
    </subcellularLocation>
</comment>
<comment type="catalytic activity">
    <reaction evidence="6">
        <text>Exonucleolytic cleavage in either 5'- to 3'- or 3'- to 5'-direction to yield nucleoside 5'-phosphates.</text>
        <dbReference type="EC" id="3.1.11.6"/>
    </reaction>
</comment>
<dbReference type="InterPro" id="IPR037004">
    <property type="entry name" value="Exonuc_VII_ssu_sf"/>
</dbReference>
<dbReference type="PIRSF" id="PIRSF006488">
    <property type="entry name" value="Exonuc_VII_S"/>
    <property type="match status" value="1"/>
</dbReference>
<dbReference type="NCBIfam" id="TIGR01280">
    <property type="entry name" value="xseB"/>
    <property type="match status" value="1"/>
</dbReference>
<evidence type="ECO:0000256" key="3">
    <source>
        <dbReference type="ARBA" id="ARBA00022722"/>
    </source>
</evidence>